<dbReference type="Proteomes" id="UP001187471">
    <property type="component" value="Unassembled WGS sequence"/>
</dbReference>
<name>A0AA88UCG3_9ASTE</name>
<proteinExistence type="predicted"/>
<accession>A0AA88UCG3</accession>
<comment type="caution">
    <text evidence="1">The sequence shown here is derived from an EMBL/GenBank/DDBJ whole genome shotgun (WGS) entry which is preliminary data.</text>
</comment>
<reference evidence="1" key="1">
    <citation type="submission" date="2022-12" db="EMBL/GenBank/DDBJ databases">
        <title>Draft genome assemblies for two species of Escallonia (Escalloniales).</title>
        <authorList>
            <person name="Chanderbali A."/>
            <person name="Dervinis C."/>
            <person name="Anghel I."/>
            <person name="Soltis D."/>
            <person name="Soltis P."/>
            <person name="Zapata F."/>
        </authorList>
    </citation>
    <scope>NUCLEOTIDE SEQUENCE</scope>
    <source>
        <strain evidence="1">UCBG92.1500</strain>
        <tissue evidence="1">Leaf</tissue>
    </source>
</reference>
<gene>
    <name evidence="1" type="ORF">RJ640_020222</name>
</gene>
<evidence type="ECO:0000313" key="1">
    <source>
        <dbReference type="EMBL" id="KAK2977878.1"/>
    </source>
</evidence>
<keyword evidence="2" id="KW-1185">Reference proteome</keyword>
<dbReference type="EMBL" id="JAVXUO010001934">
    <property type="protein sequence ID" value="KAK2977878.1"/>
    <property type="molecule type" value="Genomic_DNA"/>
</dbReference>
<evidence type="ECO:0000313" key="2">
    <source>
        <dbReference type="Proteomes" id="UP001187471"/>
    </source>
</evidence>
<sequence length="125" mass="13676">MDFEKNLSDGVDSAEFAELMMGSGLKDIERVLERFKMKDATPISTPLANHFILSKKSCSNEELMDTLYSSAVGRLMYVMVYTRPDIAHVVAGAVSLQSRLEKCVALLTTEAGYIIAAEAGNESYG</sequence>
<dbReference type="AlphaFoldDB" id="A0AA88UCG3"/>
<protein>
    <submittedName>
        <fullName evidence="1">Uncharacterized protein</fullName>
    </submittedName>
</protein>
<organism evidence="1 2">
    <name type="scientific">Escallonia rubra</name>
    <dbReference type="NCBI Taxonomy" id="112253"/>
    <lineage>
        <taxon>Eukaryota</taxon>
        <taxon>Viridiplantae</taxon>
        <taxon>Streptophyta</taxon>
        <taxon>Embryophyta</taxon>
        <taxon>Tracheophyta</taxon>
        <taxon>Spermatophyta</taxon>
        <taxon>Magnoliopsida</taxon>
        <taxon>eudicotyledons</taxon>
        <taxon>Gunneridae</taxon>
        <taxon>Pentapetalae</taxon>
        <taxon>asterids</taxon>
        <taxon>campanulids</taxon>
        <taxon>Escalloniales</taxon>
        <taxon>Escalloniaceae</taxon>
        <taxon>Escallonia</taxon>
    </lineage>
</organism>